<dbReference type="EMBL" id="AMZH03028441">
    <property type="protein sequence ID" value="RRT33684.1"/>
    <property type="molecule type" value="Genomic_DNA"/>
</dbReference>
<sequence>MFPNMKAIRRRGGQPRPPPMQGWPPTARPPARGRLAAAKASSKGRPAGIAACSVTSAKGSTTGCLQGVAARGQPCRQ</sequence>
<reference evidence="2 3" key="1">
    <citation type="journal article" date="2014" name="Agronomy (Basel)">
        <title>A Draft Genome Sequence for Ensete ventricosum, the Drought-Tolerant Tree Against Hunger.</title>
        <authorList>
            <person name="Harrison J."/>
            <person name="Moore K.A."/>
            <person name="Paszkiewicz K."/>
            <person name="Jones T."/>
            <person name="Grant M."/>
            <person name="Ambacheew D."/>
            <person name="Muzemil S."/>
            <person name="Studholme D.J."/>
        </authorList>
    </citation>
    <scope>NUCLEOTIDE SEQUENCE [LARGE SCALE GENOMIC DNA]</scope>
</reference>
<accession>A0A426X2I1</accession>
<organism evidence="2 3">
    <name type="scientific">Ensete ventricosum</name>
    <name type="common">Abyssinian banana</name>
    <name type="synonym">Musa ensete</name>
    <dbReference type="NCBI Taxonomy" id="4639"/>
    <lineage>
        <taxon>Eukaryota</taxon>
        <taxon>Viridiplantae</taxon>
        <taxon>Streptophyta</taxon>
        <taxon>Embryophyta</taxon>
        <taxon>Tracheophyta</taxon>
        <taxon>Spermatophyta</taxon>
        <taxon>Magnoliopsida</taxon>
        <taxon>Liliopsida</taxon>
        <taxon>Zingiberales</taxon>
        <taxon>Musaceae</taxon>
        <taxon>Ensete</taxon>
    </lineage>
</organism>
<proteinExistence type="predicted"/>
<protein>
    <submittedName>
        <fullName evidence="2">Uncharacterized protein</fullName>
    </submittedName>
</protein>
<gene>
    <name evidence="2" type="ORF">B296_00051349</name>
</gene>
<evidence type="ECO:0000256" key="1">
    <source>
        <dbReference type="SAM" id="MobiDB-lite"/>
    </source>
</evidence>
<feature type="compositionally biased region" description="Low complexity" evidence="1">
    <location>
        <begin position="29"/>
        <end position="45"/>
    </location>
</feature>
<feature type="region of interest" description="Disordered" evidence="1">
    <location>
        <begin position="1"/>
        <end position="47"/>
    </location>
</feature>
<feature type="compositionally biased region" description="Pro residues" evidence="1">
    <location>
        <begin position="15"/>
        <end position="28"/>
    </location>
</feature>
<dbReference type="AlphaFoldDB" id="A0A426X2I1"/>
<evidence type="ECO:0000313" key="2">
    <source>
        <dbReference type="EMBL" id="RRT33684.1"/>
    </source>
</evidence>
<dbReference type="Proteomes" id="UP000287651">
    <property type="component" value="Unassembled WGS sequence"/>
</dbReference>
<evidence type="ECO:0000313" key="3">
    <source>
        <dbReference type="Proteomes" id="UP000287651"/>
    </source>
</evidence>
<comment type="caution">
    <text evidence="2">The sequence shown here is derived from an EMBL/GenBank/DDBJ whole genome shotgun (WGS) entry which is preliminary data.</text>
</comment>
<name>A0A426X2I1_ENSVE</name>